<dbReference type="GO" id="GO:0030692">
    <property type="term" value="C:Noc4p-Nop14p complex"/>
    <property type="evidence" value="ECO:0007669"/>
    <property type="project" value="TreeGrafter"/>
</dbReference>
<evidence type="ECO:0000256" key="5">
    <source>
        <dbReference type="ARBA" id="ARBA00023242"/>
    </source>
</evidence>
<evidence type="ECO:0008006" key="11">
    <source>
        <dbReference type="Google" id="ProtNLM"/>
    </source>
</evidence>
<evidence type="ECO:0000256" key="3">
    <source>
        <dbReference type="ARBA" id="ARBA00022517"/>
    </source>
</evidence>
<dbReference type="PANTHER" id="PTHR23183">
    <property type="entry name" value="NOP14"/>
    <property type="match status" value="1"/>
</dbReference>
<dbReference type="STRING" id="590646.G3B8S0"/>
<evidence type="ECO:0000256" key="1">
    <source>
        <dbReference type="ARBA" id="ARBA00004604"/>
    </source>
</evidence>
<keyword evidence="4" id="KW-0698">rRNA processing</keyword>
<reference evidence="9 10" key="1">
    <citation type="journal article" date="2011" name="Proc. Natl. Acad. Sci. U.S.A.">
        <title>Comparative genomics of xylose-fermenting fungi for enhanced biofuel production.</title>
        <authorList>
            <person name="Wohlbach D.J."/>
            <person name="Kuo A."/>
            <person name="Sato T.K."/>
            <person name="Potts K.M."/>
            <person name="Salamov A.A."/>
            <person name="LaButti K.M."/>
            <person name="Sun H."/>
            <person name="Clum A."/>
            <person name="Pangilinan J.L."/>
            <person name="Lindquist E.A."/>
            <person name="Lucas S."/>
            <person name="Lapidus A."/>
            <person name="Jin M."/>
            <person name="Gunawan C."/>
            <person name="Balan V."/>
            <person name="Dale B.E."/>
            <person name="Jeffries T.W."/>
            <person name="Zinkel R."/>
            <person name="Barry K.W."/>
            <person name="Grigoriev I.V."/>
            <person name="Gasch A.P."/>
        </authorList>
    </citation>
    <scope>NUCLEOTIDE SEQUENCE [LARGE SCALE GENOMIC DNA]</scope>
    <source>
        <strain evidence="10">ATCC 10573 / BCRC 21748 / CBS 615 / JCM 9827 / NBRC 10315 / NRRL Y-1498 / VKM Y-70</strain>
    </source>
</reference>
<evidence type="ECO:0000313" key="10">
    <source>
        <dbReference type="Proteomes" id="UP000000707"/>
    </source>
</evidence>
<dbReference type="OrthoDB" id="441771at2759"/>
<feature type="compositionally biased region" description="Acidic residues" evidence="8">
    <location>
        <begin position="151"/>
        <end position="162"/>
    </location>
</feature>
<dbReference type="PANTHER" id="PTHR23183:SF0">
    <property type="entry name" value="NUCLEOLAR PROTEIN 14"/>
    <property type="match status" value="1"/>
</dbReference>
<comment type="similarity">
    <text evidence="2">Belongs to the NOP14 family.</text>
</comment>
<dbReference type="EMBL" id="GL996527">
    <property type="protein sequence ID" value="EGV62416.1"/>
    <property type="molecule type" value="Genomic_DNA"/>
</dbReference>
<feature type="compositionally biased region" description="Basic and acidic residues" evidence="8">
    <location>
        <begin position="33"/>
        <end position="44"/>
    </location>
</feature>
<dbReference type="GeneID" id="18249165"/>
<gene>
    <name evidence="9" type="ORF">CANTEDRAFT_126355</name>
</gene>
<name>G3B8S0_CANTC</name>
<dbReference type="Proteomes" id="UP000000707">
    <property type="component" value="Unassembled WGS sequence"/>
</dbReference>
<dbReference type="KEGG" id="cten:18249165"/>
<organism evidence="10">
    <name type="scientific">Candida tenuis (strain ATCC 10573 / BCRC 21748 / CBS 615 / JCM 9827 / NBRC 10315 / NRRL Y-1498 / VKM Y-70)</name>
    <name type="common">Yeast</name>
    <name type="synonym">Yamadazyma tenuis</name>
    <dbReference type="NCBI Taxonomy" id="590646"/>
    <lineage>
        <taxon>Eukaryota</taxon>
        <taxon>Fungi</taxon>
        <taxon>Dikarya</taxon>
        <taxon>Ascomycota</taxon>
        <taxon>Saccharomycotina</taxon>
        <taxon>Pichiomycetes</taxon>
        <taxon>Debaryomycetaceae</taxon>
        <taxon>Yamadazyma</taxon>
    </lineage>
</organism>
<evidence type="ECO:0000256" key="7">
    <source>
        <dbReference type="SAM" id="Coils"/>
    </source>
</evidence>
<dbReference type="HOGENOM" id="CLU_008874_0_0_1"/>
<evidence type="ECO:0000256" key="4">
    <source>
        <dbReference type="ARBA" id="ARBA00022552"/>
    </source>
</evidence>
<feature type="region of interest" description="Disordered" evidence="8">
    <location>
        <begin position="277"/>
        <end position="344"/>
    </location>
</feature>
<protein>
    <recommendedName>
        <fullName evidence="11">Nop14-like protein</fullName>
    </recommendedName>
</protein>
<feature type="region of interest" description="Disordered" evidence="8">
    <location>
        <begin position="136"/>
        <end position="162"/>
    </location>
</feature>
<sequence>MAGSQLKKLKAELKSKGLVGQTNTKSRNKRNKAPSESRKSDKEEILQGIRSKFNVFDARINRVKRDVTIIENGKFVKMGESEKSNPTKSNSFMNKNLKIAYDLHKSQKGKNSRLVDRRFGENSGLSQEERMLQRFVKERESSSKRNKFSIESDEDSDDDDEAEFMLSHDGKTLAHDEEFGMDMEEEPTQALAPGHRKTKAEVMKEIIAKSKFHKAERQKVFRQTQNEIDTLDDQFQDIFQEAGKATKNGPQFSDKKQEDILYDERVRGLVFDKRAVPADRTKTQEELETQHNERLRKIEDERAKRMEGERDAEGDDLDQFWGSESDEESSEKAEELDRDDEDEDVSFPLTLEEFSDAIEVEEDPIEYVNKIIKTYKPHLKEGNKDRMNKFVAILFKYVTKKPDDELIKILKKLSESYNEELVGFLRAEMQEIQVRIGAQALEKSDLVYFALCGLIFSSSDKYHLIIIPNLILMNEILSTFIPQDMSRIEFKHVGQCLFIIDTVLQYQRLSKRFEPEVNNSLIKILKACASINGTSTESVLSLDELFVEEPKVSYVNKTYELIDRMSGLYKEYSSLKNFIEQLMPLLSRFQAKKVGNTHKLQAVIDKLNKLSHNIKLTPLVLQAHRKIAIKTLQPKFEENFNPGKSYDLDLNKQEVNKMRAQLKKEKKETLKDIRKQNAFETNERLSEKIKMYDEYHSKMSKIVNSISTIEGKEKNDYEKEKKRRK</sequence>
<evidence type="ECO:0000256" key="8">
    <source>
        <dbReference type="SAM" id="MobiDB-lite"/>
    </source>
</evidence>
<keyword evidence="10" id="KW-1185">Reference proteome</keyword>
<dbReference type="InterPro" id="IPR007276">
    <property type="entry name" value="Nop14"/>
</dbReference>
<feature type="compositionally biased region" description="Acidic residues" evidence="8">
    <location>
        <begin position="312"/>
        <end position="329"/>
    </location>
</feature>
<comment type="subcellular location">
    <subcellularLocation>
        <location evidence="1">Nucleus</location>
        <location evidence="1">Nucleolus</location>
    </subcellularLocation>
</comment>
<dbReference type="AlphaFoldDB" id="G3B8S0"/>
<dbReference type="GO" id="GO:0032040">
    <property type="term" value="C:small-subunit processome"/>
    <property type="evidence" value="ECO:0007669"/>
    <property type="project" value="InterPro"/>
</dbReference>
<feature type="coiled-coil region" evidence="7">
    <location>
        <begin position="648"/>
        <end position="683"/>
    </location>
</feature>
<dbReference type="eggNOG" id="KOG2147">
    <property type="taxonomic scope" value="Eukaryota"/>
</dbReference>
<feature type="compositionally biased region" description="Basic and acidic residues" evidence="8">
    <location>
        <begin position="277"/>
        <end position="311"/>
    </location>
</feature>
<accession>G3B8S0</accession>
<dbReference type="GO" id="GO:0030490">
    <property type="term" value="P:maturation of SSU-rRNA"/>
    <property type="evidence" value="ECO:0007669"/>
    <property type="project" value="TreeGrafter"/>
</dbReference>
<feature type="region of interest" description="Disordered" evidence="8">
    <location>
        <begin position="1"/>
        <end position="44"/>
    </location>
</feature>
<keyword evidence="5" id="KW-0539">Nucleus</keyword>
<keyword evidence="3" id="KW-0690">Ribosome biogenesis</keyword>
<dbReference type="Pfam" id="PF04147">
    <property type="entry name" value="Nop14"/>
    <property type="match status" value="2"/>
</dbReference>
<evidence type="ECO:0000256" key="2">
    <source>
        <dbReference type="ARBA" id="ARBA00007466"/>
    </source>
</evidence>
<evidence type="ECO:0000256" key="6">
    <source>
        <dbReference type="ARBA" id="ARBA00024695"/>
    </source>
</evidence>
<keyword evidence="7" id="KW-0175">Coiled coil</keyword>
<comment type="function">
    <text evidence="6">Involved in nucleolar processing of pre-18S ribosomal RNA. Has a role in the nuclear export of 40S pre-ribosomal subunit to the cytoplasm.</text>
</comment>
<evidence type="ECO:0000313" key="9">
    <source>
        <dbReference type="EMBL" id="EGV62416.1"/>
    </source>
</evidence>
<proteinExistence type="inferred from homology"/>